<accession>A0A8G1VTE7</accession>
<feature type="compositionally biased region" description="Pro residues" evidence="1">
    <location>
        <begin position="33"/>
        <end position="49"/>
    </location>
</feature>
<proteinExistence type="predicted"/>
<dbReference type="GeneID" id="63858740"/>
<dbReference type="RefSeq" id="XP_040795025.1">
    <property type="nucleotide sequence ID" value="XM_040941407.1"/>
</dbReference>
<organism evidence="2 3">
    <name type="scientific">Aspergillus fijiensis CBS 313.89</name>
    <dbReference type="NCBI Taxonomy" id="1448319"/>
    <lineage>
        <taxon>Eukaryota</taxon>
        <taxon>Fungi</taxon>
        <taxon>Dikarya</taxon>
        <taxon>Ascomycota</taxon>
        <taxon>Pezizomycotina</taxon>
        <taxon>Eurotiomycetes</taxon>
        <taxon>Eurotiomycetidae</taxon>
        <taxon>Eurotiales</taxon>
        <taxon>Aspergillaceae</taxon>
        <taxon>Aspergillus</taxon>
    </lineage>
</organism>
<evidence type="ECO:0000313" key="2">
    <source>
        <dbReference type="EMBL" id="RAK71013.1"/>
    </source>
</evidence>
<dbReference type="AlphaFoldDB" id="A0A8G1VTE7"/>
<evidence type="ECO:0000256" key="1">
    <source>
        <dbReference type="SAM" id="MobiDB-lite"/>
    </source>
</evidence>
<keyword evidence="3" id="KW-1185">Reference proteome</keyword>
<dbReference type="VEuPathDB" id="FungiDB:BO72DRAFT_38095"/>
<evidence type="ECO:0000313" key="3">
    <source>
        <dbReference type="Proteomes" id="UP000249789"/>
    </source>
</evidence>
<name>A0A8G1VTE7_9EURO</name>
<protein>
    <submittedName>
        <fullName evidence="2">Uncharacterized protein</fullName>
    </submittedName>
</protein>
<feature type="region of interest" description="Disordered" evidence="1">
    <location>
        <begin position="26"/>
        <end position="49"/>
    </location>
</feature>
<reference evidence="2 3" key="1">
    <citation type="submission" date="2018-02" db="EMBL/GenBank/DDBJ databases">
        <title>The genomes of Aspergillus section Nigri reveals drivers in fungal speciation.</title>
        <authorList>
            <consortium name="DOE Joint Genome Institute"/>
            <person name="Vesth T.C."/>
            <person name="Nybo J."/>
            <person name="Theobald S."/>
            <person name="Brandl J."/>
            <person name="Frisvad J.C."/>
            <person name="Nielsen K.F."/>
            <person name="Lyhne E.K."/>
            <person name="Kogle M.E."/>
            <person name="Kuo A."/>
            <person name="Riley R."/>
            <person name="Clum A."/>
            <person name="Nolan M."/>
            <person name="Lipzen A."/>
            <person name="Salamov A."/>
            <person name="Henrissat B."/>
            <person name="Wiebenga A."/>
            <person name="De vries R.P."/>
            <person name="Grigoriev I.V."/>
            <person name="Mortensen U.H."/>
            <person name="Andersen M.R."/>
            <person name="Baker S.E."/>
        </authorList>
    </citation>
    <scope>NUCLEOTIDE SEQUENCE [LARGE SCALE GENOMIC DNA]</scope>
    <source>
        <strain evidence="2 3">CBS 313.89</strain>
    </source>
</reference>
<dbReference type="EMBL" id="KZ824740">
    <property type="protein sequence ID" value="RAK71013.1"/>
    <property type="molecule type" value="Genomic_DNA"/>
</dbReference>
<dbReference type="Proteomes" id="UP000249789">
    <property type="component" value="Unassembled WGS sequence"/>
</dbReference>
<gene>
    <name evidence="2" type="ORF">BO72DRAFT_38095</name>
</gene>
<sequence length="108" mass="11558">MRYSTKLFVLSLPNFKLTDLLDALNPAPGSHPFGPPTGIPPSPSPPPPPDTVLSLLLSLSPPFPCLALLCLRRHLLSQALSTRVLPLNPDQPDLNSPLLLAPLTLPLC</sequence>